<name>A0A0E9VY86_ANGAN</name>
<reference evidence="1" key="1">
    <citation type="submission" date="2014-11" db="EMBL/GenBank/DDBJ databases">
        <authorList>
            <person name="Amaro Gonzalez C."/>
        </authorList>
    </citation>
    <scope>NUCLEOTIDE SEQUENCE</scope>
</reference>
<dbReference type="EMBL" id="GBXM01025530">
    <property type="protein sequence ID" value="JAH83047.1"/>
    <property type="molecule type" value="Transcribed_RNA"/>
</dbReference>
<evidence type="ECO:0000313" key="1">
    <source>
        <dbReference type="EMBL" id="JAH83047.1"/>
    </source>
</evidence>
<organism evidence="1">
    <name type="scientific">Anguilla anguilla</name>
    <name type="common">European freshwater eel</name>
    <name type="synonym">Muraena anguilla</name>
    <dbReference type="NCBI Taxonomy" id="7936"/>
    <lineage>
        <taxon>Eukaryota</taxon>
        <taxon>Metazoa</taxon>
        <taxon>Chordata</taxon>
        <taxon>Craniata</taxon>
        <taxon>Vertebrata</taxon>
        <taxon>Euteleostomi</taxon>
        <taxon>Actinopterygii</taxon>
        <taxon>Neopterygii</taxon>
        <taxon>Teleostei</taxon>
        <taxon>Anguilliformes</taxon>
        <taxon>Anguillidae</taxon>
        <taxon>Anguilla</taxon>
    </lineage>
</organism>
<proteinExistence type="predicted"/>
<protein>
    <submittedName>
        <fullName evidence="1">Uncharacterized protein</fullName>
    </submittedName>
</protein>
<accession>A0A0E9VY86</accession>
<dbReference type="AlphaFoldDB" id="A0A0E9VY86"/>
<reference evidence="1" key="2">
    <citation type="journal article" date="2015" name="Fish Shellfish Immunol.">
        <title>Early steps in the European eel (Anguilla anguilla)-Vibrio vulnificus interaction in the gills: Role of the RtxA13 toxin.</title>
        <authorList>
            <person name="Callol A."/>
            <person name="Pajuelo D."/>
            <person name="Ebbesson L."/>
            <person name="Teles M."/>
            <person name="MacKenzie S."/>
            <person name="Amaro C."/>
        </authorList>
    </citation>
    <scope>NUCLEOTIDE SEQUENCE</scope>
</reference>
<sequence length="24" mass="2604">MHNGHISIISVSMKAGVVGIRKIR</sequence>